<keyword evidence="4 8" id="KW-0812">Transmembrane</keyword>
<dbReference type="InterPro" id="IPR000276">
    <property type="entry name" value="GPCR_Rhodpsn"/>
</dbReference>
<evidence type="ECO:0000259" key="10">
    <source>
        <dbReference type="PROSITE" id="PS50262"/>
    </source>
</evidence>
<dbReference type="PROSITE" id="PS50262">
    <property type="entry name" value="G_PROTEIN_RECEP_F1_2"/>
    <property type="match status" value="1"/>
</dbReference>
<name>A0ABM1BWS2_LIMPO</name>
<comment type="subcellular location">
    <subcellularLocation>
        <location evidence="1">Cell membrane</location>
        <topology evidence="1">Multi-pass membrane protein</topology>
    </subcellularLocation>
</comment>
<sequence>MVNLSHLRPTDSNLMDADMIRDVFGPDYHRTVRVVMIAVMIIISVLGNVVVCWQLLNSRRLHHSKPKILFLNLSVADLLVTMVTMTSQLIWEVMGRSWIAGDVFCRLFKVLQTFALVSSTYMLVGIALDRYYVIVHPLSSYVSSWKLPLAAWMASLLPSLPNAYIFREVQIGKNQYLCSSLFYTENYPRFHRQLYMAAVFLTVFIIPFCLLVALYSRILLEIRRQSSAMRNCHQTASALPRAKVKTMMMAMSIFVAFMITNLPYVIQEMVLAFGNPETLDKNTVALFGVISASNSSINPYIYLIFHSKLDAWNRFASSIKAVKNSSISRIQAWHSRLSYKNTSLTNSRNNTRNSVDVLSSPQGEKSEALQLTVLVKNSSLLEKANYV</sequence>
<keyword evidence="11" id="KW-1185">Reference proteome</keyword>
<dbReference type="RefSeq" id="XP_013790167.1">
    <property type="nucleotide sequence ID" value="XM_013934713.1"/>
</dbReference>
<dbReference type="Gene3D" id="1.20.1070.10">
    <property type="entry name" value="Rhodopsin 7-helix transmembrane proteins"/>
    <property type="match status" value="1"/>
</dbReference>
<dbReference type="PRINTS" id="PR00237">
    <property type="entry name" value="GPCRRHODOPSN"/>
</dbReference>
<keyword evidence="7 8" id="KW-0675">Receptor</keyword>
<dbReference type="PROSITE" id="PS00237">
    <property type="entry name" value="G_PROTEIN_RECEP_F1_1"/>
    <property type="match status" value="1"/>
</dbReference>
<evidence type="ECO:0000256" key="2">
    <source>
        <dbReference type="ARBA" id="ARBA00010663"/>
    </source>
</evidence>
<feature type="transmembrane region" description="Helical" evidence="9">
    <location>
        <begin position="194"/>
        <end position="220"/>
    </location>
</feature>
<dbReference type="InterPro" id="IPR017452">
    <property type="entry name" value="GPCR_Rhodpsn_7TM"/>
</dbReference>
<evidence type="ECO:0000256" key="6">
    <source>
        <dbReference type="ARBA" id="ARBA00023136"/>
    </source>
</evidence>
<dbReference type="PANTHER" id="PTHR24241:SF83">
    <property type="entry name" value="G-PROTEIN COUPLED RECEPTOR 150-RELATED"/>
    <property type="match status" value="1"/>
</dbReference>
<feature type="transmembrane region" description="Helical" evidence="9">
    <location>
        <begin position="110"/>
        <end position="128"/>
    </location>
</feature>
<feature type="transmembrane region" description="Helical" evidence="9">
    <location>
        <begin position="286"/>
        <end position="305"/>
    </location>
</feature>
<keyword evidence="8" id="KW-0297">G-protein coupled receptor</keyword>
<dbReference type="GeneID" id="106474028"/>
<dbReference type="PANTHER" id="PTHR24241">
    <property type="entry name" value="NEUROPEPTIDE RECEPTOR-RELATED G-PROTEIN COUPLED RECEPTOR"/>
    <property type="match status" value="1"/>
</dbReference>
<keyword evidence="8" id="KW-0807">Transducer</keyword>
<comment type="similarity">
    <text evidence="2 8">Belongs to the G-protein coupled receptor 1 family.</text>
</comment>
<evidence type="ECO:0000256" key="7">
    <source>
        <dbReference type="ARBA" id="ARBA00023170"/>
    </source>
</evidence>
<keyword evidence="3" id="KW-1003">Cell membrane</keyword>
<gene>
    <name evidence="12" type="primary">LOC106474028</name>
</gene>
<keyword evidence="6 9" id="KW-0472">Membrane</keyword>
<organism evidence="11 12">
    <name type="scientific">Limulus polyphemus</name>
    <name type="common">Atlantic horseshoe crab</name>
    <dbReference type="NCBI Taxonomy" id="6850"/>
    <lineage>
        <taxon>Eukaryota</taxon>
        <taxon>Metazoa</taxon>
        <taxon>Ecdysozoa</taxon>
        <taxon>Arthropoda</taxon>
        <taxon>Chelicerata</taxon>
        <taxon>Merostomata</taxon>
        <taxon>Xiphosura</taxon>
        <taxon>Limulidae</taxon>
        <taxon>Limulus</taxon>
    </lineage>
</organism>
<keyword evidence="5 9" id="KW-1133">Transmembrane helix</keyword>
<feature type="transmembrane region" description="Helical" evidence="9">
    <location>
        <begin position="68"/>
        <end position="90"/>
    </location>
</feature>
<evidence type="ECO:0000256" key="5">
    <source>
        <dbReference type="ARBA" id="ARBA00022989"/>
    </source>
</evidence>
<evidence type="ECO:0000256" key="1">
    <source>
        <dbReference type="ARBA" id="ARBA00004651"/>
    </source>
</evidence>
<feature type="domain" description="G-protein coupled receptors family 1 profile" evidence="10">
    <location>
        <begin position="47"/>
        <end position="302"/>
    </location>
</feature>
<reference evidence="12" key="1">
    <citation type="submission" date="2025-08" db="UniProtKB">
        <authorList>
            <consortium name="RefSeq"/>
        </authorList>
    </citation>
    <scope>IDENTIFICATION</scope>
    <source>
        <tissue evidence="12">Muscle</tissue>
    </source>
</reference>
<dbReference type="SUPFAM" id="SSF81321">
    <property type="entry name" value="Family A G protein-coupled receptor-like"/>
    <property type="match status" value="1"/>
</dbReference>
<evidence type="ECO:0000313" key="11">
    <source>
        <dbReference type="Proteomes" id="UP000694941"/>
    </source>
</evidence>
<dbReference type="Proteomes" id="UP000694941">
    <property type="component" value="Unplaced"/>
</dbReference>
<proteinExistence type="inferred from homology"/>
<dbReference type="Pfam" id="PF00001">
    <property type="entry name" value="7tm_1"/>
    <property type="match status" value="1"/>
</dbReference>
<feature type="transmembrane region" description="Helical" evidence="9">
    <location>
        <begin position="34"/>
        <end position="56"/>
    </location>
</feature>
<evidence type="ECO:0000256" key="8">
    <source>
        <dbReference type="RuleBase" id="RU000688"/>
    </source>
</evidence>
<evidence type="ECO:0000313" key="12">
    <source>
        <dbReference type="RefSeq" id="XP_013790167.1"/>
    </source>
</evidence>
<evidence type="ECO:0000256" key="3">
    <source>
        <dbReference type="ARBA" id="ARBA00022475"/>
    </source>
</evidence>
<accession>A0ABM1BWS2</accession>
<evidence type="ECO:0000256" key="9">
    <source>
        <dbReference type="SAM" id="Phobius"/>
    </source>
</evidence>
<evidence type="ECO:0000256" key="4">
    <source>
        <dbReference type="ARBA" id="ARBA00022692"/>
    </source>
</evidence>
<protein>
    <submittedName>
        <fullName evidence="12">Cardioacceleratory peptide receptor-like</fullName>
    </submittedName>
</protein>
<feature type="transmembrane region" description="Helical" evidence="9">
    <location>
        <begin position="247"/>
        <end position="266"/>
    </location>
</feature>